<dbReference type="PIRSF" id="PIRSF006402">
    <property type="entry name" value="UCP006402_thioredoxin"/>
    <property type="match status" value="1"/>
</dbReference>
<reference evidence="2" key="1">
    <citation type="submission" date="2016-10" db="EMBL/GenBank/DDBJ databases">
        <authorList>
            <person name="de Groot N.N."/>
        </authorList>
    </citation>
    <scope>NUCLEOTIDE SEQUENCE</scope>
</reference>
<evidence type="ECO:0000313" key="2">
    <source>
        <dbReference type="EMBL" id="SFV70076.1"/>
    </source>
</evidence>
<dbReference type="InterPro" id="IPR024705">
    <property type="entry name" value="Ssp411"/>
</dbReference>
<dbReference type="AlphaFoldDB" id="A0A1W1CW78"/>
<dbReference type="SUPFAM" id="SSF48208">
    <property type="entry name" value="Six-hairpin glycosidases"/>
    <property type="match status" value="1"/>
</dbReference>
<gene>
    <name evidence="2" type="ORF">MNB_SM-6-666</name>
</gene>
<dbReference type="GO" id="GO:0004798">
    <property type="term" value="F:dTMP kinase activity"/>
    <property type="evidence" value="ECO:0007669"/>
    <property type="project" value="UniProtKB-EC"/>
</dbReference>
<dbReference type="GO" id="GO:0005975">
    <property type="term" value="P:carbohydrate metabolic process"/>
    <property type="evidence" value="ECO:0007669"/>
    <property type="project" value="InterPro"/>
</dbReference>
<sequence>MKLIIVTLFFSLFPLFADTFTNALIDETSPYLQQHAHNPVNWMPWGKAAFIKAKKENKPIFLSIGYATCHWCHVMEKESFTKRKIAALLNKYFIPVKVDREELPQIDALYQRIYKSYYGHSGGWPLNLFLTPQKQVFYITTYIPTKTESYAEGFTTLLPKMNALYNNKLRLKNAIEEIAHAAPKENKNVQKILTTQSLVDSIQKMYDTDYPGFGTSKQFPEAAKITLLLDLAQLTKNKKLAKEYFTLLDTMALRGIYDQVGGGFFRYSVDREWEIPHFEKMLYTQADLIVLYVRGYALSHKRLYKDVVQESIAMLQKHFSWHNLYFSASDADTKKGEGAYFTFTPKEIDAALKYNVHEDDIRDALGLVIEENFHERVHLNFYTNTRPKGFYYFQKALREIQSKHTYPFIDKKINTAWNAMMIATLYKAAYIDEKYAKMADKSLFALEQMMLRKQELYHQTIPNHQPQQKGLLEDYAFFIAALLASYEQSYDIAKLQEAEYLLAQAKQRFYKSGVWYLSSKKQIKAGVNDKYYTAAVSKMVQNIIRIAVLKESLRYDKFAQKSLNTLQNELPYKLADAPALARAYLMHKNGVVLLKSKKSNLLQNRKKIQAIEYPYIMTRAEHYDDFLACDLRQCFAKEKNLEKIIFLIYKKKI</sequence>
<dbReference type="EC" id="2.7.4.9" evidence="2"/>
<dbReference type="InterPro" id="IPR008928">
    <property type="entry name" value="6-hairpin_glycosidase_sf"/>
</dbReference>
<dbReference type="PANTHER" id="PTHR42899:SF1">
    <property type="entry name" value="SPERMATOGENESIS-ASSOCIATED PROTEIN 20"/>
    <property type="match status" value="1"/>
</dbReference>
<dbReference type="Gene3D" id="3.40.30.10">
    <property type="entry name" value="Glutaredoxin"/>
    <property type="match status" value="1"/>
</dbReference>
<dbReference type="Pfam" id="PF03190">
    <property type="entry name" value="Thioredox_DsbH"/>
    <property type="match status" value="1"/>
</dbReference>
<dbReference type="SUPFAM" id="SSF52833">
    <property type="entry name" value="Thioredoxin-like"/>
    <property type="match status" value="1"/>
</dbReference>
<protein>
    <submittedName>
        <fullName evidence="2">Thymidylate kinase</fullName>
        <ecNumber evidence="2">2.7.4.9</ecNumber>
    </submittedName>
</protein>
<dbReference type="PANTHER" id="PTHR42899">
    <property type="entry name" value="SPERMATOGENESIS-ASSOCIATED PROTEIN 20"/>
    <property type="match status" value="1"/>
</dbReference>
<feature type="domain" description="Spermatogenesis-associated protein 20-like TRX" evidence="1">
    <location>
        <begin position="21"/>
        <end position="169"/>
    </location>
</feature>
<dbReference type="InterPro" id="IPR004879">
    <property type="entry name" value="Ssp411-like_TRX"/>
</dbReference>
<proteinExistence type="predicted"/>
<evidence type="ECO:0000259" key="1">
    <source>
        <dbReference type="Pfam" id="PF03190"/>
    </source>
</evidence>
<name>A0A1W1CW78_9ZZZZ</name>
<keyword evidence="2" id="KW-0808">Transferase</keyword>
<organism evidence="2">
    <name type="scientific">hydrothermal vent metagenome</name>
    <dbReference type="NCBI Taxonomy" id="652676"/>
    <lineage>
        <taxon>unclassified sequences</taxon>
        <taxon>metagenomes</taxon>
        <taxon>ecological metagenomes</taxon>
    </lineage>
</organism>
<dbReference type="InterPro" id="IPR036249">
    <property type="entry name" value="Thioredoxin-like_sf"/>
</dbReference>
<keyword evidence="2" id="KW-0418">Kinase</keyword>
<dbReference type="CDD" id="cd02955">
    <property type="entry name" value="SSP411"/>
    <property type="match status" value="1"/>
</dbReference>
<dbReference type="EMBL" id="FPHK01000140">
    <property type="protein sequence ID" value="SFV70076.1"/>
    <property type="molecule type" value="Genomic_DNA"/>
</dbReference>
<accession>A0A1W1CW78</accession>